<protein>
    <recommendedName>
        <fullName evidence="7">Leishmanolysin-like peptidase</fullName>
        <ecNumber evidence="7">3.4.24.-</ecNumber>
    </recommendedName>
</protein>
<dbReference type="InterPro" id="IPR001577">
    <property type="entry name" value="Peptidase_M8"/>
</dbReference>
<keyword evidence="6 7" id="KW-0482">Metalloprotease</keyword>
<dbReference type="GO" id="GO:0004222">
    <property type="term" value="F:metalloendopeptidase activity"/>
    <property type="evidence" value="ECO:0007669"/>
    <property type="project" value="UniProtKB-UniRule"/>
</dbReference>
<keyword evidence="3 7" id="KW-0479">Metal-binding</keyword>
<gene>
    <name evidence="8" type="ORF">TM35_000711030</name>
</gene>
<accession>A0A1X0NFC3</accession>
<dbReference type="VEuPathDB" id="TriTrypDB:TM35_000711030"/>
<dbReference type="GO" id="GO:0046872">
    <property type="term" value="F:metal ion binding"/>
    <property type="evidence" value="ECO:0007669"/>
    <property type="project" value="UniProtKB-KW"/>
</dbReference>
<evidence type="ECO:0000256" key="6">
    <source>
        <dbReference type="ARBA" id="ARBA00023049"/>
    </source>
</evidence>
<dbReference type="Proteomes" id="UP000192257">
    <property type="component" value="Unassembled WGS sequence"/>
</dbReference>
<keyword evidence="9" id="KW-1185">Reference proteome</keyword>
<feature type="chain" id="PRO_5023963747" description="Leishmanolysin-like peptidase" evidence="7">
    <location>
        <begin position="25"/>
        <end position="204"/>
    </location>
</feature>
<evidence type="ECO:0000256" key="1">
    <source>
        <dbReference type="ARBA" id="ARBA00005860"/>
    </source>
</evidence>
<dbReference type="GeneID" id="39990988"/>
<dbReference type="AlphaFoldDB" id="A0A1X0NFC3"/>
<dbReference type="GO" id="GO:0016020">
    <property type="term" value="C:membrane"/>
    <property type="evidence" value="ECO:0007669"/>
    <property type="project" value="InterPro"/>
</dbReference>
<evidence type="ECO:0000313" key="9">
    <source>
        <dbReference type="Proteomes" id="UP000192257"/>
    </source>
</evidence>
<dbReference type="RefSeq" id="XP_028877488.1">
    <property type="nucleotide sequence ID" value="XM_029031208.1"/>
</dbReference>
<dbReference type="EC" id="3.4.24.-" evidence="7"/>
<sequence length="204" mass="22997">MKTLLEMIISVLLFLLLLPYCVYGLVALRDDRCTYDTTVWKNMKNKTVYTPLPVSIVRELPQSGKSTVSLYTTTSTTTTVKSDEEDWMPIRIHVSSDELDRVMRRCSSGMTGSSHRHSPSCRDGSVLTPQKRDILLNELLPAAIALHSERLLVVRSRFNLVIIQFISEMCYTYVELPAAYESVGVVQADFVLFVLAETVAPFVV</sequence>
<keyword evidence="5 7" id="KW-0862">Zinc</keyword>
<dbReference type="SUPFAM" id="SSF55486">
    <property type="entry name" value="Metalloproteases ('zincins'), catalytic domain"/>
    <property type="match status" value="1"/>
</dbReference>
<keyword evidence="4 7" id="KW-0378">Hydrolase</keyword>
<evidence type="ECO:0000256" key="5">
    <source>
        <dbReference type="ARBA" id="ARBA00022833"/>
    </source>
</evidence>
<dbReference type="GO" id="GO:0007155">
    <property type="term" value="P:cell adhesion"/>
    <property type="evidence" value="ECO:0007669"/>
    <property type="project" value="InterPro"/>
</dbReference>
<reference evidence="8 9" key="1">
    <citation type="submission" date="2017-03" db="EMBL/GenBank/DDBJ databases">
        <title>An alternative strategy for trypanosome survival in the mammalian bloodstream revealed through genome and transcriptome analysis of the ubiquitous bovine parasite Trypanosoma (Megatrypanum) theileri.</title>
        <authorList>
            <person name="Kelly S."/>
            <person name="Ivens A."/>
            <person name="Mott A."/>
            <person name="O'Neill E."/>
            <person name="Emms D."/>
            <person name="Macleod O."/>
            <person name="Voorheis P."/>
            <person name="Matthews J."/>
            <person name="Matthews K."/>
            <person name="Carrington M."/>
        </authorList>
    </citation>
    <scope>NUCLEOTIDE SEQUENCE [LARGE SCALE GENOMIC DNA]</scope>
    <source>
        <strain evidence="8">Edinburgh</strain>
    </source>
</reference>
<organism evidence="8 9">
    <name type="scientific">Trypanosoma theileri</name>
    <dbReference type="NCBI Taxonomy" id="67003"/>
    <lineage>
        <taxon>Eukaryota</taxon>
        <taxon>Discoba</taxon>
        <taxon>Euglenozoa</taxon>
        <taxon>Kinetoplastea</taxon>
        <taxon>Metakinetoplastina</taxon>
        <taxon>Trypanosomatida</taxon>
        <taxon>Trypanosomatidae</taxon>
        <taxon>Trypanosoma</taxon>
    </lineage>
</organism>
<evidence type="ECO:0000256" key="2">
    <source>
        <dbReference type="ARBA" id="ARBA00022670"/>
    </source>
</evidence>
<comment type="similarity">
    <text evidence="1 7">Belongs to the peptidase M8 family.</text>
</comment>
<comment type="caution">
    <text evidence="8">The sequence shown here is derived from an EMBL/GenBank/DDBJ whole genome shotgun (WGS) entry which is preliminary data.</text>
</comment>
<dbReference type="GO" id="GO:0006508">
    <property type="term" value="P:proteolysis"/>
    <property type="evidence" value="ECO:0007669"/>
    <property type="project" value="UniProtKB-KW"/>
</dbReference>
<evidence type="ECO:0000313" key="8">
    <source>
        <dbReference type="EMBL" id="ORC83422.1"/>
    </source>
</evidence>
<comment type="cofactor">
    <cofactor evidence="7">
        <name>Zn(2+)</name>
        <dbReference type="ChEBI" id="CHEBI:29105"/>
    </cofactor>
    <text evidence="7">Binds 1 zinc ion per subunit.</text>
</comment>
<keyword evidence="7" id="KW-0732">Signal</keyword>
<feature type="non-terminal residue" evidence="8">
    <location>
        <position position="204"/>
    </location>
</feature>
<evidence type="ECO:0000256" key="7">
    <source>
        <dbReference type="RuleBase" id="RU366077"/>
    </source>
</evidence>
<dbReference type="Gene3D" id="3.10.170.20">
    <property type="match status" value="1"/>
</dbReference>
<dbReference type="Pfam" id="PF01457">
    <property type="entry name" value="Peptidase_M8"/>
    <property type="match status" value="1"/>
</dbReference>
<evidence type="ECO:0000256" key="4">
    <source>
        <dbReference type="ARBA" id="ARBA00022801"/>
    </source>
</evidence>
<keyword evidence="2 7" id="KW-0645">Protease</keyword>
<evidence type="ECO:0000256" key="3">
    <source>
        <dbReference type="ARBA" id="ARBA00022723"/>
    </source>
</evidence>
<dbReference type="EMBL" id="NBCO01000071">
    <property type="protein sequence ID" value="ORC83422.1"/>
    <property type="molecule type" value="Genomic_DNA"/>
</dbReference>
<name>A0A1X0NFC3_9TRYP</name>
<feature type="signal peptide" evidence="7">
    <location>
        <begin position="1"/>
        <end position="24"/>
    </location>
</feature>
<proteinExistence type="inferred from homology"/>